<comment type="caution">
    <text evidence="1">The sequence shown here is derived from an EMBL/GenBank/DDBJ whole genome shotgun (WGS) entry which is preliminary data.</text>
</comment>
<evidence type="ECO:0000313" key="2">
    <source>
        <dbReference type="Proteomes" id="UP000308671"/>
    </source>
</evidence>
<name>A0A4S8R0B5_9HELO</name>
<dbReference type="PANTHER" id="PTHR40788">
    <property type="entry name" value="CLR5 DOMAIN-CONTAINING PROTEIN-RELATED"/>
    <property type="match status" value="1"/>
</dbReference>
<evidence type="ECO:0000313" key="1">
    <source>
        <dbReference type="EMBL" id="THV47409.1"/>
    </source>
</evidence>
<dbReference type="Proteomes" id="UP000308671">
    <property type="component" value="Unassembled WGS sequence"/>
</dbReference>
<accession>A0A4S8R0B5</accession>
<dbReference type="AlphaFoldDB" id="A0A4S8R0B5"/>
<dbReference type="PANTHER" id="PTHR40788:SF1">
    <property type="entry name" value="IPA PROTEIN"/>
    <property type="match status" value="1"/>
</dbReference>
<reference evidence="1 2" key="1">
    <citation type="submission" date="2017-12" db="EMBL/GenBank/DDBJ databases">
        <title>Comparative genomics of Botrytis spp.</title>
        <authorList>
            <person name="Valero-Jimenez C.A."/>
            <person name="Tapia P."/>
            <person name="Veloso J."/>
            <person name="Silva-Moreno E."/>
            <person name="Staats M."/>
            <person name="Valdes J.H."/>
            <person name="Van Kan J.A.L."/>
        </authorList>
    </citation>
    <scope>NUCLEOTIDE SEQUENCE [LARGE SCALE GENOMIC DNA]</scope>
    <source>
        <strain evidence="1 2">MUCL435</strain>
    </source>
</reference>
<organism evidence="1 2">
    <name type="scientific">Botrytis galanthina</name>
    <dbReference type="NCBI Taxonomy" id="278940"/>
    <lineage>
        <taxon>Eukaryota</taxon>
        <taxon>Fungi</taxon>
        <taxon>Dikarya</taxon>
        <taxon>Ascomycota</taxon>
        <taxon>Pezizomycotina</taxon>
        <taxon>Leotiomycetes</taxon>
        <taxon>Helotiales</taxon>
        <taxon>Sclerotiniaceae</taxon>
        <taxon>Botrytis</taxon>
    </lineage>
</organism>
<proteinExistence type="predicted"/>
<sequence>MFQAPHNKEKTKTRTVAPTQAGNTVQAVSVVSAIEKVGTTTTELQIKVDIKTLGVFTSMYSDPDGGQDTGSVSWKDFRRAMRKTSFESWEGRGSAVEFQPAAHLDWGDSKKIGCHRPHPDLYFDLIQLRGLKKRLNKHFGFNRDTFILKK</sequence>
<dbReference type="EMBL" id="PQXL01000312">
    <property type="protein sequence ID" value="THV47409.1"/>
    <property type="molecule type" value="Genomic_DNA"/>
</dbReference>
<protein>
    <submittedName>
        <fullName evidence="1">Uncharacterized protein</fullName>
    </submittedName>
</protein>
<dbReference type="OrthoDB" id="3545629at2759"/>
<keyword evidence="2" id="KW-1185">Reference proteome</keyword>
<gene>
    <name evidence="1" type="ORF">BGAL_0312g00070</name>
</gene>